<accession>A0AA46NUG6</accession>
<keyword evidence="5" id="KW-0949">S-adenosyl-L-methionine</keyword>
<comment type="catalytic activity">
    <reaction evidence="6">
        <text>a 2'-deoxyadenosine in DNA + S-adenosyl-L-methionine = an N(6)-methyl-2'-deoxyadenosine in DNA + S-adenosyl-L-homocysteine + H(+)</text>
        <dbReference type="Rhea" id="RHEA:15197"/>
        <dbReference type="Rhea" id="RHEA-COMP:12418"/>
        <dbReference type="Rhea" id="RHEA-COMP:12419"/>
        <dbReference type="ChEBI" id="CHEBI:15378"/>
        <dbReference type="ChEBI" id="CHEBI:57856"/>
        <dbReference type="ChEBI" id="CHEBI:59789"/>
        <dbReference type="ChEBI" id="CHEBI:90615"/>
        <dbReference type="ChEBI" id="CHEBI:90616"/>
        <dbReference type="EC" id="2.1.1.72"/>
    </reaction>
</comment>
<dbReference type="PRINTS" id="PR00506">
    <property type="entry name" value="D21N6MTFRASE"/>
</dbReference>
<evidence type="ECO:0000256" key="7">
    <source>
        <dbReference type="SAM" id="Coils"/>
    </source>
</evidence>
<evidence type="ECO:0000256" key="6">
    <source>
        <dbReference type="ARBA" id="ARBA00047942"/>
    </source>
</evidence>
<dbReference type="InterPro" id="IPR002941">
    <property type="entry name" value="DNA_methylase_N4/N6"/>
</dbReference>
<dbReference type="GO" id="GO:0003677">
    <property type="term" value="F:DNA binding"/>
    <property type="evidence" value="ECO:0007669"/>
    <property type="project" value="InterPro"/>
</dbReference>
<sequence>MSEELINLLHKIELLEKENNKLNRALKNKKFGLSWIDIPEGFEKESYSKLPLLEEIQEHEINIENTQEPHILIEGDNFHSLTCLNYTHKENIDIIYIDPPYNTGSDDFIYRDKRILDKYPDGKKVDKDDPARHSKWLSFMNKRLVLAKNLLKQDGVIFISIGDDELANLKLLCNQIFGENNFLGQISRIQKKGSDLGDFFKPTVDYILAYSRNKIKLSKFKIDIDQSKFNEIEIDGIRKGERYESSKALYQSSLKDLRPNQKYAIECPDGTLVMPPYKVFDEIHREGEGRWRWSKETYMEKKDEILVFKKTKNSPLFDQNGNKSEWNIYTKRYLNDAIEKGNVPSNIFENFLNAEATKELQELEINFSFPKPTSLIKQLIKITQKPNNIKILDFFAGSGTTGHAVLSLNEEDEGTRQFILCTNNENNICLDITLERLKRVIQPKLFLPGIINKIKLNKIIEKKIDELYGKIENTDTDKLLEEKRKLEYQKTTFIKTKKGRIESKTDEHYIKLLSEIKFLDSCIKENMIKESSKIENNKKIRNEISKLESKLFIIPKDLKGSLKYYRTKFSGNLVEYITDDERIELAKNAGELISISENALIQILKNDYSQFFTNKSYSKLVSIYFNENLDNIEIFKHDLIKYSNNIDDVIIYMFRWANEDYSSLFEDLNLRIKIQPIPQPILEIYKKLYRAQLNE</sequence>
<dbReference type="GO" id="GO:0009007">
    <property type="term" value="F:site-specific DNA-methyltransferase (adenine-specific) activity"/>
    <property type="evidence" value="ECO:0007669"/>
    <property type="project" value="UniProtKB-EC"/>
</dbReference>
<dbReference type="EC" id="2.1.1.72" evidence="2"/>
<dbReference type="InterPro" id="IPR029063">
    <property type="entry name" value="SAM-dependent_MTases_sf"/>
</dbReference>
<keyword evidence="3" id="KW-0489">Methyltransferase</keyword>
<comment type="similarity">
    <text evidence="1">Belongs to the N(4)/N(6)-methyltransferase family.</text>
</comment>
<evidence type="ECO:0000259" key="8">
    <source>
        <dbReference type="Pfam" id="PF01555"/>
    </source>
</evidence>
<reference evidence="9" key="1">
    <citation type="journal article" date="2022" name="Front. Microbiol.">
        <title>Species classification and novel plasmid identifications in Arcobacter cryaerophilus and Arcobacter cryaerophilus-like organisms.</title>
        <authorList>
            <person name="Zhou G."/>
            <person name="Wang M."/>
            <person name="Wang H."/>
            <person name="Chen X."/>
            <person name="Gu Y."/>
            <person name="Shao Z."/>
            <person name="Zhang J."/>
            <person name="Zhang M."/>
        </authorList>
    </citation>
    <scope>NUCLEOTIDE SEQUENCE</scope>
    <source>
        <strain evidence="9">ICDCAC48</strain>
    </source>
</reference>
<keyword evidence="7" id="KW-0175">Coiled coil</keyword>
<feature type="domain" description="DNA methylase N-4/N-6" evidence="8">
    <location>
        <begin position="281"/>
        <end position="422"/>
    </location>
</feature>
<dbReference type="REBASE" id="668245">
    <property type="entry name" value="M.Acr48ORF7255P"/>
</dbReference>
<organism evidence="9 10">
    <name type="scientific">Aliarcobacter cryaerophilus</name>
    <dbReference type="NCBI Taxonomy" id="28198"/>
    <lineage>
        <taxon>Bacteria</taxon>
        <taxon>Pseudomonadati</taxon>
        <taxon>Campylobacterota</taxon>
        <taxon>Epsilonproteobacteria</taxon>
        <taxon>Campylobacterales</taxon>
        <taxon>Arcobacteraceae</taxon>
        <taxon>Aliarcobacter</taxon>
    </lineage>
</organism>
<feature type="coiled-coil region" evidence="7">
    <location>
        <begin position="5"/>
        <end position="32"/>
    </location>
</feature>
<name>A0AA46NUG6_9BACT</name>
<dbReference type="GO" id="GO:0032259">
    <property type="term" value="P:methylation"/>
    <property type="evidence" value="ECO:0007669"/>
    <property type="project" value="UniProtKB-KW"/>
</dbReference>
<evidence type="ECO:0000313" key="9">
    <source>
        <dbReference type="EMBL" id="UYF42703.1"/>
    </source>
</evidence>
<keyword evidence="4" id="KW-0808">Transferase</keyword>
<gene>
    <name evidence="9" type="ORF">NGX11_07255</name>
</gene>
<evidence type="ECO:0000256" key="5">
    <source>
        <dbReference type="ARBA" id="ARBA00022691"/>
    </source>
</evidence>
<protein>
    <recommendedName>
        <fullName evidence="2">site-specific DNA-methyltransferase (adenine-specific)</fullName>
        <ecNumber evidence="2">2.1.1.72</ecNumber>
    </recommendedName>
</protein>
<dbReference type="RefSeq" id="WP_263514244.1">
    <property type="nucleotide sequence ID" value="NZ_CP099556.1"/>
</dbReference>
<dbReference type="Proteomes" id="UP001164100">
    <property type="component" value="Chromosome"/>
</dbReference>
<evidence type="ECO:0000256" key="4">
    <source>
        <dbReference type="ARBA" id="ARBA00022679"/>
    </source>
</evidence>
<dbReference type="AlphaFoldDB" id="A0AA46NUG6"/>
<dbReference type="SUPFAM" id="SSF53335">
    <property type="entry name" value="S-adenosyl-L-methionine-dependent methyltransferases"/>
    <property type="match status" value="1"/>
</dbReference>
<dbReference type="GO" id="GO:0008170">
    <property type="term" value="F:N-methyltransferase activity"/>
    <property type="evidence" value="ECO:0007669"/>
    <property type="project" value="InterPro"/>
</dbReference>
<dbReference type="InterPro" id="IPR002052">
    <property type="entry name" value="DNA_methylase_N6_adenine_CS"/>
</dbReference>
<dbReference type="PROSITE" id="PS00092">
    <property type="entry name" value="N6_MTASE"/>
    <property type="match status" value="1"/>
</dbReference>
<dbReference type="Gene3D" id="3.40.50.150">
    <property type="entry name" value="Vaccinia Virus protein VP39"/>
    <property type="match status" value="2"/>
</dbReference>
<evidence type="ECO:0000256" key="3">
    <source>
        <dbReference type="ARBA" id="ARBA00022603"/>
    </source>
</evidence>
<dbReference type="EMBL" id="CP099556">
    <property type="protein sequence ID" value="UYF42703.1"/>
    <property type="molecule type" value="Genomic_DNA"/>
</dbReference>
<dbReference type="InterPro" id="IPR002295">
    <property type="entry name" value="N4/N6-MTase_EcoPI_Mod-like"/>
</dbReference>
<evidence type="ECO:0000313" key="10">
    <source>
        <dbReference type="Proteomes" id="UP001164100"/>
    </source>
</evidence>
<evidence type="ECO:0000256" key="1">
    <source>
        <dbReference type="ARBA" id="ARBA00006594"/>
    </source>
</evidence>
<dbReference type="Pfam" id="PF01555">
    <property type="entry name" value="N6_N4_Mtase"/>
    <property type="match status" value="2"/>
</dbReference>
<proteinExistence type="inferred from homology"/>
<evidence type="ECO:0000256" key="2">
    <source>
        <dbReference type="ARBA" id="ARBA00011900"/>
    </source>
</evidence>
<feature type="domain" description="DNA methylase N-4/N-6" evidence="8">
    <location>
        <begin position="92"/>
        <end position="230"/>
    </location>
</feature>